<dbReference type="AlphaFoldDB" id="A0AAD5V4J0"/>
<evidence type="ECO:0008006" key="4">
    <source>
        <dbReference type="Google" id="ProtNLM"/>
    </source>
</evidence>
<comment type="caution">
    <text evidence="2">The sequence shown here is derived from an EMBL/GenBank/DDBJ whole genome shotgun (WGS) entry which is preliminary data.</text>
</comment>
<dbReference type="PANTHER" id="PTHR46579:SF1">
    <property type="entry name" value="F5_8 TYPE C DOMAIN-CONTAINING PROTEIN"/>
    <property type="match status" value="1"/>
</dbReference>
<dbReference type="InterPro" id="IPR004242">
    <property type="entry name" value="Transposase_21"/>
</dbReference>
<protein>
    <recommendedName>
        <fullName evidence="4">Transposase family Tnp2 protein</fullName>
    </recommendedName>
</protein>
<gene>
    <name evidence="2" type="ORF">NLI96_g4778</name>
</gene>
<feature type="compositionally biased region" description="Acidic residues" evidence="1">
    <location>
        <begin position="162"/>
        <end position="172"/>
    </location>
</feature>
<dbReference type="PANTHER" id="PTHR46579">
    <property type="entry name" value="F5/8 TYPE C DOMAIN-CONTAINING PROTEIN-RELATED"/>
    <property type="match status" value="1"/>
</dbReference>
<accession>A0AAD5V4J0</accession>
<reference evidence="2" key="1">
    <citation type="submission" date="2022-07" db="EMBL/GenBank/DDBJ databases">
        <title>Genome Sequence of Physisporinus lineatus.</title>
        <authorList>
            <person name="Buettner E."/>
        </authorList>
    </citation>
    <scope>NUCLEOTIDE SEQUENCE</scope>
    <source>
        <strain evidence="2">VT162</strain>
    </source>
</reference>
<evidence type="ECO:0000313" key="3">
    <source>
        <dbReference type="Proteomes" id="UP001212997"/>
    </source>
</evidence>
<dbReference type="Proteomes" id="UP001212997">
    <property type="component" value="Unassembled WGS sequence"/>
</dbReference>
<feature type="compositionally biased region" description="Low complexity" evidence="1">
    <location>
        <begin position="71"/>
        <end position="84"/>
    </location>
</feature>
<dbReference type="Pfam" id="PF02992">
    <property type="entry name" value="Transposase_21"/>
    <property type="match status" value="1"/>
</dbReference>
<feature type="region of interest" description="Disordered" evidence="1">
    <location>
        <begin position="28"/>
        <end position="124"/>
    </location>
</feature>
<evidence type="ECO:0000313" key="2">
    <source>
        <dbReference type="EMBL" id="KAJ3485684.1"/>
    </source>
</evidence>
<evidence type="ECO:0000256" key="1">
    <source>
        <dbReference type="SAM" id="MobiDB-lite"/>
    </source>
</evidence>
<dbReference type="EMBL" id="JANAWD010000145">
    <property type="protein sequence ID" value="KAJ3485684.1"/>
    <property type="molecule type" value="Genomic_DNA"/>
</dbReference>
<keyword evidence="3" id="KW-1185">Reference proteome</keyword>
<name>A0AAD5V4J0_9APHY</name>
<feature type="region of interest" description="Disordered" evidence="1">
    <location>
        <begin position="138"/>
        <end position="172"/>
    </location>
</feature>
<organism evidence="2 3">
    <name type="scientific">Meripilus lineatus</name>
    <dbReference type="NCBI Taxonomy" id="2056292"/>
    <lineage>
        <taxon>Eukaryota</taxon>
        <taxon>Fungi</taxon>
        <taxon>Dikarya</taxon>
        <taxon>Basidiomycota</taxon>
        <taxon>Agaricomycotina</taxon>
        <taxon>Agaricomycetes</taxon>
        <taxon>Polyporales</taxon>
        <taxon>Meripilaceae</taxon>
        <taxon>Meripilus</taxon>
    </lineage>
</organism>
<feature type="compositionally biased region" description="Basic and acidic residues" evidence="1">
    <location>
        <begin position="29"/>
        <end position="39"/>
    </location>
</feature>
<sequence>MPPRKKKSNADDDSDKLKFCSCCHKKVPRRTELRHRQGEIRPALHASLEAKRHASGLPEYPRPPKKHKTSGRQSSSSRNQNTTTALKSFDASALAMEPTNDPYSEPEEPTSSRNSLQNEEEELDLRQKTAEILAARWNRAPADSESSESESESESNSSSSSDSDDLEEDSQEYEAISVWDELRELIWADIRPKGPVLFLKKLSTHIRLIASDLSKEDMDYLRASRSRLTNICLAIQTRVTKLSGFEPRSLDCCINSCCCYQGPHSDSTSCSYCREPRYDSQGRPRKQFIYLPVIPRLQARYSNPTIAKLMRHRAEVHVHTPDKITDVMDSDIYQNLLGKRVEVDGKTLSHTYFSDPRHIAMGLSTDGFCPFRRRKKTAWPLILFDYNLPPEIRFHLEHILAVGVIPGPKKPIDIDSFLWPLVQEFLQLAVGVHTWDSLTDTFFTLCAFLILVFGDIPAVSLLMRMKGHNGICPCRFCSIHGVRIPGNAKSAYYVPLDRSRHPDVANSTGIKVYDASNLPMRSHTEFLSQARKVQTAKTITEEKELSQIYGIKGVPILSFLSSLSFPHSFPYDFMHLIWENVVKNLILLWTGEFKGLDEGKEEYVLEPTVWTAIGAACAASGSTIPSAYGPRPFDVSSNKVSWTADSRSFWCLFLAPVLLERRFKKPKYYTHFIELVRLMNICLQFEITREELSQLREGLIKWVKDYERFYYQHDPARLSTCTLTVHGILHIPDGIGGGGPPAIRSQRYPYEALNRFVLDQARLTQIRNVYGLEKELRLAPERAERGEAIPNYTTCLLYPPHQKSVTLTPGLTLKMISYLTLRLGLSPAEVRQMLPSTVEEWGCLRILPDGDRIRSAAHRQQSHDSRDCSFVRVEQLVDANTRYRNRAILLEPRTFYGQLKNLYTVQLIRLVPSYPASEPSLFILAAIKTCAISRIHPTLDIHYYEKEGPLEVMDVTSIQCLVGRVRDGDTWAIVDRSGSLSRAVYVNDDEETL</sequence>
<proteinExistence type="predicted"/>